<dbReference type="EMBL" id="ML986599">
    <property type="protein sequence ID" value="KAF2266291.1"/>
    <property type="molecule type" value="Genomic_DNA"/>
</dbReference>
<evidence type="ECO:0000313" key="1">
    <source>
        <dbReference type="EMBL" id="KAF2266291.1"/>
    </source>
</evidence>
<accession>A0A9P4N8S3</accession>
<sequence>MGCPLTCRVGLAHAVYGGGCPEQAVSVAPSTAICSSSTAAWRRESRRAVYSMYLAHQ</sequence>
<dbReference type="Proteomes" id="UP000800093">
    <property type="component" value="Unassembled WGS sequence"/>
</dbReference>
<protein>
    <submittedName>
        <fullName evidence="1">Uncharacterized protein</fullName>
    </submittedName>
</protein>
<evidence type="ECO:0000313" key="2">
    <source>
        <dbReference type="Proteomes" id="UP000800093"/>
    </source>
</evidence>
<name>A0A9P4N8S3_9PLEO</name>
<dbReference type="AlphaFoldDB" id="A0A9P4N8S3"/>
<gene>
    <name evidence="1" type="ORF">CC78DRAFT_531687</name>
</gene>
<comment type="caution">
    <text evidence="1">The sequence shown here is derived from an EMBL/GenBank/DDBJ whole genome shotgun (WGS) entry which is preliminary data.</text>
</comment>
<keyword evidence="2" id="KW-1185">Reference proteome</keyword>
<reference evidence="2" key="1">
    <citation type="journal article" date="2020" name="Stud. Mycol.">
        <title>101 Dothideomycetes genomes: A test case for predicting lifestyles and emergence of pathogens.</title>
        <authorList>
            <person name="Haridas S."/>
            <person name="Albert R."/>
            <person name="Binder M."/>
            <person name="Bloem J."/>
            <person name="LaButti K."/>
            <person name="Salamov A."/>
            <person name="Andreopoulos B."/>
            <person name="Baker S."/>
            <person name="Barry K."/>
            <person name="Bills G."/>
            <person name="Bluhm B."/>
            <person name="Cannon C."/>
            <person name="Castanera R."/>
            <person name="Culley D."/>
            <person name="Daum C."/>
            <person name="Ezra D."/>
            <person name="Gonzalez J."/>
            <person name="Henrissat B."/>
            <person name="Kuo A."/>
            <person name="Liang C."/>
            <person name="Lipzen A."/>
            <person name="Lutzoni F."/>
            <person name="Magnuson J."/>
            <person name="Mondo S."/>
            <person name="Nolan M."/>
            <person name="Ohm R."/>
            <person name="Pangilinan J."/>
            <person name="Park H.-J."/>
            <person name="Ramirez L."/>
            <person name="Alfaro M."/>
            <person name="Sun H."/>
            <person name="Tritt A."/>
            <person name="Yoshinaga Y."/>
            <person name="Zwiers L.-H."/>
            <person name="Turgeon B."/>
            <person name="Goodwin S."/>
            <person name="Spatafora J."/>
            <person name="Crous P."/>
            <person name="Grigoriev I."/>
        </authorList>
    </citation>
    <scope>NUCLEOTIDE SEQUENCE [LARGE SCALE GENOMIC DNA]</scope>
    <source>
        <strain evidence="2">CBS 304.66</strain>
    </source>
</reference>
<proteinExistence type="predicted"/>
<organism evidence="1 2">
    <name type="scientific">Lojkania enalia</name>
    <dbReference type="NCBI Taxonomy" id="147567"/>
    <lineage>
        <taxon>Eukaryota</taxon>
        <taxon>Fungi</taxon>
        <taxon>Dikarya</taxon>
        <taxon>Ascomycota</taxon>
        <taxon>Pezizomycotina</taxon>
        <taxon>Dothideomycetes</taxon>
        <taxon>Pleosporomycetidae</taxon>
        <taxon>Pleosporales</taxon>
        <taxon>Pleosporales incertae sedis</taxon>
        <taxon>Lojkania</taxon>
    </lineage>
</organism>